<dbReference type="InterPro" id="IPR001482">
    <property type="entry name" value="T2SS/T4SS_dom"/>
</dbReference>
<evidence type="ECO:0000256" key="1">
    <source>
        <dbReference type="ARBA" id="ARBA00006611"/>
    </source>
</evidence>
<name>A0A0L6JHY8_9FIRM</name>
<dbReference type="FunFam" id="3.40.50.300:FF:000521">
    <property type="entry name" value="Type II secretion system protein E"/>
    <property type="match status" value="1"/>
</dbReference>
<dbReference type="InterPro" id="IPR027417">
    <property type="entry name" value="P-loop_NTPase"/>
</dbReference>
<comment type="caution">
    <text evidence="4">The sequence shown here is derived from an EMBL/GenBank/DDBJ whole genome shotgun (WGS) entry which is preliminary data.</text>
</comment>
<dbReference type="Gene3D" id="3.40.50.300">
    <property type="entry name" value="P-loop containing nucleotide triphosphate hydrolases"/>
    <property type="match status" value="1"/>
</dbReference>
<dbReference type="PATRIC" id="fig|398512.5.peg.372"/>
<evidence type="ECO:0000256" key="2">
    <source>
        <dbReference type="SAM" id="MobiDB-lite"/>
    </source>
</evidence>
<proteinExistence type="inferred from homology"/>
<dbReference type="SUPFAM" id="SSF52540">
    <property type="entry name" value="P-loop containing nucleoside triphosphate hydrolases"/>
    <property type="match status" value="1"/>
</dbReference>
<dbReference type="RefSeq" id="WP_036946270.1">
    <property type="nucleotide sequence ID" value="NZ_KN050763.1"/>
</dbReference>
<dbReference type="eggNOG" id="COG4962">
    <property type="taxonomic scope" value="Bacteria"/>
</dbReference>
<dbReference type="Pfam" id="PF00437">
    <property type="entry name" value="T2SSE"/>
    <property type="match status" value="1"/>
</dbReference>
<organism evidence="4 5">
    <name type="scientific">Pseudobacteroides cellulosolvens ATCC 35603 = DSM 2933</name>
    <dbReference type="NCBI Taxonomy" id="398512"/>
    <lineage>
        <taxon>Bacteria</taxon>
        <taxon>Bacillati</taxon>
        <taxon>Bacillota</taxon>
        <taxon>Clostridia</taxon>
        <taxon>Eubacteriales</taxon>
        <taxon>Oscillospiraceae</taxon>
        <taxon>Pseudobacteroides</taxon>
    </lineage>
</organism>
<keyword evidence="5" id="KW-1185">Reference proteome</keyword>
<evidence type="ECO:0000313" key="4">
    <source>
        <dbReference type="EMBL" id="KNY25097.1"/>
    </source>
</evidence>
<dbReference type="STRING" id="398512.Bccel_0354"/>
<evidence type="ECO:0000313" key="5">
    <source>
        <dbReference type="Proteomes" id="UP000036923"/>
    </source>
</evidence>
<gene>
    <name evidence="4" type="ORF">Bccel_0354</name>
</gene>
<reference evidence="5" key="1">
    <citation type="submission" date="2015-07" db="EMBL/GenBank/DDBJ databases">
        <title>Near-Complete Genome Sequence of the Cellulolytic Bacterium Bacteroides (Pseudobacteroides) cellulosolvens ATCC 35603.</title>
        <authorList>
            <person name="Dassa B."/>
            <person name="Utturkar S.M."/>
            <person name="Klingeman D.M."/>
            <person name="Hurt R.A."/>
            <person name="Keller M."/>
            <person name="Xu J."/>
            <person name="Reddy Y.H.K."/>
            <person name="Borovok I."/>
            <person name="Grinberg I.R."/>
            <person name="Lamed R."/>
            <person name="Zhivin O."/>
            <person name="Bayer E.A."/>
            <person name="Brown S.D."/>
        </authorList>
    </citation>
    <scope>NUCLEOTIDE SEQUENCE [LARGE SCALE GENOMIC DNA]</scope>
    <source>
        <strain evidence="5">DSM 2933</strain>
    </source>
</reference>
<feature type="domain" description="Bacterial type II secretion system protein E" evidence="3">
    <location>
        <begin position="103"/>
        <end position="379"/>
    </location>
</feature>
<dbReference type="CDD" id="cd01130">
    <property type="entry name" value="VirB11-like_ATPase"/>
    <property type="match status" value="1"/>
</dbReference>
<dbReference type="PANTHER" id="PTHR30486:SF15">
    <property type="entry name" value="TYPE II_IV SECRETION SYSTEM ATPASE"/>
    <property type="match status" value="1"/>
</dbReference>
<feature type="region of interest" description="Disordered" evidence="2">
    <location>
        <begin position="1"/>
        <end position="33"/>
    </location>
</feature>
<dbReference type="PANTHER" id="PTHR30486">
    <property type="entry name" value="TWITCHING MOTILITY PROTEIN PILT"/>
    <property type="match status" value="1"/>
</dbReference>
<dbReference type="OrthoDB" id="9810761at2"/>
<protein>
    <submittedName>
        <fullName evidence="4">Type II secretion system protein E</fullName>
    </submittedName>
</protein>
<dbReference type="Proteomes" id="UP000036923">
    <property type="component" value="Unassembled WGS sequence"/>
</dbReference>
<sequence>MSLLERLQKEKNIDVTDNKSIKSKKPQNEKEDPFAEVKAKIHSKIIEQIKTEAFKNMEPDEDDEGLKNEITAIAEEILEQETSYFSKNDRQKIISEVIDETIGFGPINPLIHDSSVSEIMVNGPDQVYVEKKGRLTLSDVTFKDEQHVMHVIEKIVAPLGRRIDESSPMVDARLPNGSRVNVIIPPLALNGPTITIRKFSEKPYTVKDLINFGTITPNIAMFLKACVESRLNIVVSGGTGSGKTTTLNVISSFIPDDERIVTIEDAAEIQLRQEHVVRLETRPPNIEGKGAITIRDLVRNSLRMRPDRIVVGEVRSGEALDMLQAMNTGHDGSLTTGHANTPRDMVARLETMVLMAGMELPVRAIREQIASAVDLIVQQSRLKDGSRKITHITEVVGMEGDIITLQDIFVYKQKGKDENGKMIGDVVPTGIKPKFFDKFDKAGVILPQDLFSHD</sequence>
<accession>A0A0L6JHY8</accession>
<evidence type="ECO:0000259" key="3">
    <source>
        <dbReference type="Pfam" id="PF00437"/>
    </source>
</evidence>
<dbReference type="EMBL" id="LGTC01000001">
    <property type="protein sequence ID" value="KNY25097.1"/>
    <property type="molecule type" value="Genomic_DNA"/>
</dbReference>
<dbReference type="AlphaFoldDB" id="A0A0L6JHY8"/>
<dbReference type="GO" id="GO:0016887">
    <property type="term" value="F:ATP hydrolysis activity"/>
    <property type="evidence" value="ECO:0007669"/>
    <property type="project" value="InterPro"/>
</dbReference>
<comment type="similarity">
    <text evidence="1">Belongs to the GSP E family.</text>
</comment>
<dbReference type="Gene3D" id="3.30.450.380">
    <property type="match status" value="1"/>
</dbReference>
<dbReference type="InterPro" id="IPR050921">
    <property type="entry name" value="T4SS_GSP_E_ATPase"/>
</dbReference>